<organism evidence="7 8">
    <name type="scientific">Brassica cretica</name>
    <name type="common">Mustard</name>
    <dbReference type="NCBI Taxonomy" id="69181"/>
    <lineage>
        <taxon>Eukaryota</taxon>
        <taxon>Viridiplantae</taxon>
        <taxon>Streptophyta</taxon>
        <taxon>Embryophyta</taxon>
        <taxon>Tracheophyta</taxon>
        <taxon>Spermatophyta</taxon>
        <taxon>Magnoliopsida</taxon>
        <taxon>eudicotyledons</taxon>
        <taxon>Gunneridae</taxon>
        <taxon>Pentapetalae</taxon>
        <taxon>rosids</taxon>
        <taxon>malvids</taxon>
        <taxon>Brassicales</taxon>
        <taxon>Brassicaceae</taxon>
        <taxon>Brassiceae</taxon>
        <taxon>Brassica</taxon>
    </lineage>
</organism>
<accession>A0ABQ7B9M6</accession>
<evidence type="ECO:0000313" key="7">
    <source>
        <dbReference type="EMBL" id="KAF3528923.1"/>
    </source>
</evidence>
<evidence type="ECO:0000256" key="3">
    <source>
        <dbReference type="ARBA" id="ARBA00022833"/>
    </source>
</evidence>
<dbReference type="PANTHER" id="PTHR33248">
    <property type="entry name" value="ZINC ION-BINDING PROTEIN"/>
    <property type="match status" value="1"/>
</dbReference>
<evidence type="ECO:0000259" key="6">
    <source>
        <dbReference type="PROSITE" id="PS51999"/>
    </source>
</evidence>
<dbReference type="InterPro" id="IPR010666">
    <property type="entry name" value="Znf_GRF"/>
</dbReference>
<evidence type="ECO:0000313" key="8">
    <source>
        <dbReference type="Proteomes" id="UP000266723"/>
    </source>
</evidence>
<keyword evidence="5" id="KW-0472">Membrane</keyword>
<evidence type="ECO:0000256" key="1">
    <source>
        <dbReference type="ARBA" id="ARBA00022723"/>
    </source>
</evidence>
<feature type="transmembrane region" description="Helical" evidence="5">
    <location>
        <begin position="239"/>
        <end position="257"/>
    </location>
</feature>
<dbReference type="PROSITE" id="PS51999">
    <property type="entry name" value="ZF_GRF"/>
    <property type="match status" value="1"/>
</dbReference>
<feature type="domain" description="GRF-type" evidence="6">
    <location>
        <begin position="131"/>
        <end position="172"/>
    </location>
</feature>
<reference evidence="7 8" key="1">
    <citation type="journal article" date="2020" name="BMC Genomics">
        <title>Intraspecific diversification of the crop wild relative Brassica cretica Lam. using demographic model selection.</title>
        <authorList>
            <person name="Kioukis A."/>
            <person name="Michalopoulou V.A."/>
            <person name="Briers L."/>
            <person name="Pirintsos S."/>
            <person name="Studholme D.J."/>
            <person name="Pavlidis P."/>
            <person name="Sarris P.F."/>
        </authorList>
    </citation>
    <scope>NUCLEOTIDE SEQUENCE [LARGE SCALE GENOMIC DNA]</scope>
    <source>
        <strain evidence="8">cv. PFS-1207/04</strain>
    </source>
</reference>
<name>A0ABQ7B9M6_BRACR</name>
<dbReference type="EMBL" id="QGKV02001507">
    <property type="protein sequence ID" value="KAF3528923.1"/>
    <property type="molecule type" value="Genomic_DNA"/>
</dbReference>
<dbReference type="Pfam" id="PF06839">
    <property type="entry name" value="Zn_ribbon_GRF"/>
    <property type="match status" value="1"/>
</dbReference>
<sequence length="258" mass="29073">MRPEGVKAAKGRNNNGKGKAFEEYKSIWDLKMEDLARKEMLSKLAILDTLLAKKEPLSEAEEVTVAMGLDYSYTQLSASEDYGLGDSADSGYSQTDAEVEAAILMDQAEIEASRVQYPPQPEVEFGFPRECYCGGELLLATSVIRNDPGRRYYTCRNVEDGDCHVWKWWDVAVMEEVRSMGTKVCQLSDKVDHLASLSDYESEVNQVRDINYEMVLKLAELEKIVGDLPRIGNRHGFELVVGVMFFVVLIIAMVIMFK</sequence>
<gene>
    <name evidence="7" type="ORF">DY000_02037853</name>
</gene>
<keyword evidence="5" id="KW-0812">Transmembrane</keyword>
<keyword evidence="5" id="KW-1133">Transmembrane helix</keyword>
<protein>
    <recommendedName>
        <fullName evidence="6">GRF-type domain-containing protein</fullName>
    </recommendedName>
</protein>
<evidence type="ECO:0000256" key="5">
    <source>
        <dbReference type="SAM" id="Phobius"/>
    </source>
</evidence>
<keyword evidence="2 4" id="KW-0863">Zinc-finger</keyword>
<evidence type="ECO:0000256" key="4">
    <source>
        <dbReference type="PROSITE-ProRule" id="PRU01343"/>
    </source>
</evidence>
<keyword evidence="8" id="KW-1185">Reference proteome</keyword>
<comment type="caution">
    <text evidence="7">The sequence shown here is derived from an EMBL/GenBank/DDBJ whole genome shotgun (WGS) entry which is preliminary data.</text>
</comment>
<keyword evidence="3" id="KW-0862">Zinc</keyword>
<dbReference type="Proteomes" id="UP000266723">
    <property type="component" value="Unassembled WGS sequence"/>
</dbReference>
<keyword evidence="1" id="KW-0479">Metal-binding</keyword>
<proteinExistence type="predicted"/>
<evidence type="ECO:0000256" key="2">
    <source>
        <dbReference type="ARBA" id="ARBA00022771"/>
    </source>
</evidence>